<dbReference type="InterPro" id="IPR018105">
    <property type="entry name" value="Translational_control_tumour_p"/>
</dbReference>
<dbReference type="GO" id="GO:0005509">
    <property type="term" value="F:calcium ion binding"/>
    <property type="evidence" value="ECO:0007669"/>
    <property type="project" value="TreeGrafter"/>
</dbReference>
<comment type="caution">
    <text evidence="4">The sequence shown here is derived from an EMBL/GenBank/DDBJ whole genome shotgun (WGS) entry which is preliminary data.</text>
</comment>
<dbReference type="EMBL" id="BDGG01000001">
    <property type="protein sequence ID" value="GAU90077.1"/>
    <property type="molecule type" value="Genomic_DNA"/>
</dbReference>
<gene>
    <name evidence="4" type="primary">RvY_02549-1</name>
    <name evidence="4" type="synonym">RvY_02549.1</name>
    <name evidence="4" type="ORF">RvY_02549</name>
</gene>
<keyword evidence="5" id="KW-1185">Reference proteome</keyword>
<reference evidence="4 5" key="1">
    <citation type="journal article" date="2016" name="Nat. Commun.">
        <title>Extremotolerant tardigrade genome and improved radiotolerance of human cultured cells by tardigrade-unique protein.</title>
        <authorList>
            <person name="Hashimoto T."/>
            <person name="Horikawa D.D."/>
            <person name="Saito Y."/>
            <person name="Kuwahara H."/>
            <person name="Kozuka-Hata H."/>
            <person name="Shin-I T."/>
            <person name="Minakuchi Y."/>
            <person name="Ohishi K."/>
            <person name="Motoyama A."/>
            <person name="Aizu T."/>
            <person name="Enomoto A."/>
            <person name="Kondo K."/>
            <person name="Tanaka S."/>
            <person name="Hara Y."/>
            <person name="Koshikawa S."/>
            <person name="Sagara H."/>
            <person name="Miura T."/>
            <person name="Yokobori S."/>
            <person name="Miyagawa K."/>
            <person name="Suzuki Y."/>
            <person name="Kubo T."/>
            <person name="Oyama M."/>
            <person name="Kohara Y."/>
            <person name="Fujiyama A."/>
            <person name="Arakawa K."/>
            <person name="Katayama T."/>
            <person name="Toyoda A."/>
            <person name="Kunieda T."/>
        </authorList>
    </citation>
    <scope>NUCLEOTIDE SEQUENCE [LARGE SCALE GENOMIC DNA]</scope>
    <source>
        <strain evidence="4 5">YOKOZUNA-1</strain>
    </source>
</reference>
<dbReference type="Gene3D" id="2.170.150.10">
    <property type="entry name" value="Metal Binding Protein, Guanine Nucleotide Exchange Factor, Chain A"/>
    <property type="match status" value="1"/>
</dbReference>
<evidence type="ECO:0000259" key="3">
    <source>
        <dbReference type="PROSITE" id="PS51797"/>
    </source>
</evidence>
<comment type="similarity">
    <text evidence="2">Belongs to the TCTP family.</text>
</comment>
<dbReference type="SUPFAM" id="SSF51316">
    <property type="entry name" value="Mss4-like"/>
    <property type="match status" value="1"/>
</dbReference>
<dbReference type="GO" id="GO:0005737">
    <property type="term" value="C:cytoplasm"/>
    <property type="evidence" value="ECO:0007669"/>
    <property type="project" value="TreeGrafter"/>
</dbReference>
<accession>A0A1D1US52</accession>
<evidence type="ECO:0000256" key="1">
    <source>
        <dbReference type="ARBA" id="ARBA00014759"/>
    </source>
</evidence>
<dbReference type="InterPro" id="IPR034737">
    <property type="entry name" value="TCTP"/>
</dbReference>
<evidence type="ECO:0000313" key="4">
    <source>
        <dbReference type="EMBL" id="GAU90077.1"/>
    </source>
</evidence>
<dbReference type="PANTHER" id="PTHR11991">
    <property type="entry name" value="TRANSLATIONALLY CONTROLLED TUMOR PROTEIN-RELATED"/>
    <property type="match status" value="1"/>
</dbReference>
<dbReference type="PROSITE" id="PS01002">
    <property type="entry name" value="TCTP_1"/>
    <property type="match status" value="1"/>
</dbReference>
<dbReference type="PRINTS" id="PR01653">
    <property type="entry name" value="TCTPROTEIN"/>
</dbReference>
<proteinExistence type="inferred from homology"/>
<dbReference type="AlphaFoldDB" id="A0A1D1US52"/>
<evidence type="ECO:0000313" key="5">
    <source>
        <dbReference type="Proteomes" id="UP000186922"/>
    </source>
</evidence>
<dbReference type="STRING" id="947166.A0A1D1US52"/>
<dbReference type="InterPro" id="IPR011323">
    <property type="entry name" value="Mss4/transl-control_tumour"/>
</dbReference>
<evidence type="ECO:0000256" key="2">
    <source>
        <dbReference type="PROSITE-ProRule" id="PRU01133"/>
    </source>
</evidence>
<dbReference type="FunFam" id="2.170.150.10:FF:000002">
    <property type="entry name" value="Translationally-controlled tumor protein homolog"/>
    <property type="match status" value="1"/>
</dbReference>
<sequence>MKIYKDLLTGDEMFTDSYPMKLVDDCIYEVTGKHVTRKVGDIVLAGANPSAEEADEGTEDAAESGVDIVLNQRLSEIGFLQDKKQFQGWLKDYMKLLSKKLEEQSPDKVADFKKRIQPAVVKLMQRHGDFQFFTGESMNAAEGMVAMCEYRNIGGVDTPIMSFFKDGLIEEKV</sequence>
<feature type="domain" description="TCTP" evidence="3">
    <location>
        <begin position="1"/>
        <end position="173"/>
    </location>
</feature>
<dbReference type="Pfam" id="PF00838">
    <property type="entry name" value="TCTP"/>
    <property type="match status" value="1"/>
</dbReference>
<organism evidence="4 5">
    <name type="scientific">Ramazzottius varieornatus</name>
    <name type="common">Water bear</name>
    <name type="synonym">Tardigrade</name>
    <dbReference type="NCBI Taxonomy" id="947166"/>
    <lineage>
        <taxon>Eukaryota</taxon>
        <taxon>Metazoa</taxon>
        <taxon>Ecdysozoa</taxon>
        <taxon>Tardigrada</taxon>
        <taxon>Eutardigrada</taxon>
        <taxon>Parachela</taxon>
        <taxon>Hypsibioidea</taxon>
        <taxon>Ramazzottiidae</taxon>
        <taxon>Ramazzottius</taxon>
    </lineage>
</organism>
<name>A0A1D1US52_RAMVA</name>
<protein>
    <recommendedName>
        <fullName evidence="1">Translationally-controlled tumor protein homolog</fullName>
    </recommendedName>
</protein>
<dbReference type="OrthoDB" id="10248936at2759"/>
<dbReference type="Proteomes" id="UP000186922">
    <property type="component" value="Unassembled WGS sequence"/>
</dbReference>
<dbReference type="PROSITE" id="PS51797">
    <property type="entry name" value="TCTP_3"/>
    <property type="match status" value="1"/>
</dbReference>
<dbReference type="InterPro" id="IPR011057">
    <property type="entry name" value="Mss4-like_sf"/>
</dbReference>
<dbReference type="InterPro" id="IPR018103">
    <property type="entry name" value="Translation_control_tumour_CS"/>
</dbReference>
<dbReference type="PANTHER" id="PTHR11991:SF0">
    <property type="entry name" value="TRANSLATIONALLY-CONTROLLED TUMOR PROTEIN"/>
    <property type="match status" value="1"/>
</dbReference>